<organism evidence="4 6">
    <name type="scientific">Ficus carica</name>
    <name type="common">Common fig</name>
    <dbReference type="NCBI Taxonomy" id="3494"/>
    <lineage>
        <taxon>Eukaryota</taxon>
        <taxon>Viridiplantae</taxon>
        <taxon>Streptophyta</taxon>
        <taxon>Embryophyta</taxon>
        <taxon>Tracheophyta</taxon>
        <taxon>Spermatophyta</taxon>
        <taxon>Magnoliopsida</taxon>
        <taxon>eudicotyledons</taxon>
        <taxon>Gunneridae</taxon>
        <taxon>Pentapetalae</taxon>
        <taxon>rosids</taxon>
        <taxon>fabids</taxon>
        <taxon>Rosales</taxon>
        <taxon>Moraceae</taxon>
        <taxon>Ficeae</taxon>
        <taxon>Ficus</taxon>
    </lineage>
</organism>
<dbReference type="Proteomes" id="UP001187192">
    <property type="component" value="Unassembled WGS sequence"/>
</dbReference>
<accession>A0AA87ZE96</accession>
<reference evidence="4" key="1">
    <citation type="submission" date="2023-07" db="EMBL/GenBank/DDBJ databases">
        <title>draft genome sequence of fig (Ficus carica).</title>
        <authorList>
            <person name="Takahashi T."/>
            <person name="Nishimura K."/>
        </authorList>
    </citation>
    <scope>NUCLEOTIDE SEQUENCE</scope>
</reference>
<sequence length="172" mass="19887">MLLRGNLSGRLATSHRVLMPLVWHNTGGMIKTSSHFLYKERMVDLTYAQERRFFTQAVGWAHVQDESMQEYKHQFEEDLLAECPYKLCQEDACELFWQGVIYAEMQMRAERVETPPTGGLEDAENTSSHVEAPALHQPEAVGDEDGYTNPEEEDPTEVSLKEKIKRRTVYDY</sequence>
<dbReference type="EMBL" id="BTGU01002201">
    <property type="protein sequence ID" value="GMN35313.1"/>
    <property type="molecule type" value="Genomic_DNA"/>
</dbReference>
<name>A0AA87ZE96_FICCA</name>
<evidence type="ECO:0000256" key="1">
    <source>
        <dbReference type="SAM" id="MobiDB-lite"/>
    </source>
</evidence>
<evidence type="ECO:0000313" key="5">
    <source>
        <dbReference type="EMBL" id="GMN35348.1"/>
    </source>
</evidence>
<gene>
    <name evidence="2" type="ORF">TIFTF001_042205</name>
    <name evidence="3" type="ORF">TIFTF001_042207</name>
    <name evidence="4" type="ORF">TIFTF001_042209</name>
    <name evidence="5" type="ORF">TIFTF001_042211</name>
</gene>
<evidence type="ECO:0000313" key="4">
    <source>
        <dbReference type="EMBL" id="GMN35339.1"/>
    </source>
</evidence>
<keyword evidence="6" id="KW-1185">Reference proteome</keyword>
<protein>
    <submittedName>
        <fullName evidence="4">Uncharacterized protein</fullName>
    </submittedName>
</protein>
<dbReference type="AlphaFoldDB" id="A0AA87ZE96"/>
<proteinExistence type="predicted"/>
<dbReference type="EMBL" id="BTGU01002204">
    <property type="protein sequence ID" value="GMN35348.1"/>
    <property type="molecule type" value="Genomic_DNA"/>
</dbReference>
<dbReference type="EMBL" id="BTGU01002203">
    <property type="protein sequence ID" value="GMN35339.1"/>
    <property type="molecule type" value="Genomic_DNA"/>
</dbReference>
<evidence type="ECO:0000313" key="6">
    <source>
        <dbReference type="Proteomes" id="UP001187192"/>
    </source>
</evidence>
<evidence type="ECO:0000313" key="2">
    <source>
        <dbReference type="EMBL" id="GMN35313.1"/>
    </source>
</evidence>
<comment type="caution">
    <text evidence="4">The sequence shown here is derived from an EMBL/GenBank/DDBJ whole genome shotgun (WGS) entry which is preliminary data.</text>
</comment>
<feature type="region of interest" description="Disordered" evidence="1">
    <location>
        <begin position="114"/>
        <end position="160"/>
    </location>
</feature>
<evidence type="ECO:0000313" key="3">
    <source>
        <dbReference type="EMBL" id="GMN35324.1"/>
    </source>
</evidence>
<dbReference type="EMBL" id="BTGU01002202">
    <property type="protein sequence ID" value="GMN35324.1"/>
    <property type="molecule type" value="Genomic_DNA"/>
</dbReference>
<feature type="compositionally biased region" description="Acidic residues" evidence="1">
    <location>
        <begin position="141"/>
        <end position="156"/>
    </location>
</feature>